<reference evidence="2 3" key="1">
    <citation type="submission" date="2010-08" db="EMBL/GenBank/DDBJ databases">
        <title>The draft genome of Desulfovibrio fructosovorans JJ.</title>
        <authorList>
            <consortium name="US DOE Joint Genome Institute (JGI-PGF)"/>
            <person name="Lucas S."/>
            <person name="Copeland A."/>
            <person name="Lapidus A."/>
            <person name="Cheng J.-F."/>
            <person name="Bruce D."/>
            <person name="Goodwin L."/>
            <person name="Pitluck S."/>
            <person name="Land M.L."/>
            <person name="Hauser L."/>
            <person name="Chang Y.-J."/>
            <person name="Jeffries C."/>
            <person name="Wall J.D."/>
            <person name="Stahl D.A."/>
            <person name="Arkin A.P."/>
            <person name="Dehal P."/>
            <person name="Stolyar S.M."/>
            <person name="Hazen T.C."/>
            <person name="Woyke T.J."/>
        </authorList>
    </citation>
    <scope>NUCLEOTIDE SEQUENCE [LARGE SCALE GENOMIC DNA]</scope>
    <source>
        <strain evidence="2 3">JJ</strain>
    </source>
</reference>
<comment type="caution">
    <text evidence="2">The sequence shown here is derived from an EMBL/GenBank/DDBJ whole genome shotgun (WGS) entry which is preliminary data.</text>
</comment>
<evidence type="ECO:0000313" key="3">
    <source>
        <dbReference type="Proteomes" id="UP000006250"/>
    </source>
</evidence>
<proteinExistence type="predicted"/>
<dbReference type="eggNOG" id="ENOG50340E4">
    <property type="taxonomic scope" value="Bacteria"/>
</dbReference>
<sequence length="172" mass="19096">MTTSDNAAAGLREKARVALLRRVARTDDAGRAEALSAFVNLARPDLGAEAARVLAEKTPRLLPELTEKWIGMFVDRLFETVPLPQLEILCDGSEENEAALALAYVMFLESERMEKQMAEDLAACDLPPGKDGSDLAAEVCRRLTQAEEKRRQEGRRKAAEYQRAHGRTNKLN</sequence>
<name>E1JZV2_SOLFR</name>
<evidence type="ECO:0000313" key="2">
    <source>
        <dbReference type="EMBL" id="EFL50132.1"/>
    </source>
</evidence>
<feature type="compositionally biased region" description="Basic and acidic residues" evidence="1">
    <location>
        <begin position="146"/>
        <end position="163"/>
    </location>
</feature>
<accession>E1JZV2</accession>
<keyword evidence="3" id="KW-1185">Reference proteome</keyword>
<protein>
    <submittedName>
        <fullName evidence="2">Uncharacterized protein</fullName>
    </submittedName>
</protein>
<dbReference type="AlphaFoldDB" id="E1JZV2"/>
<gene>
    <name evidence="2" type="ORF">DesfrDRAFT_3152</name>
</gene>
<dbReference type="RefSeq" id="WP_005995472.1">
    <property type="nucleotide sequence ID" value="NZ_AECZ01000025.1"/>
</dbReference>
<dbReference type="Proteomes" id="UP000006250">
    <property type="component" value="Unassembled WGS sequence"/>
</dbReference>
<evidence type="ECO:0000256" key="1">
    <source>
        <dbReference type="SAM" id="MobiDB-lite"/>
    </source>
</evidence>
<organism evidence="2 3">
    <name type="scientific">Solidesulfovibrio fructosivorans JJ]</name>
    <dbReference type="NCBI Taxonomy" id="596151"/>
    <lineage>
        <taxon>Bacteria</taxon>
        <taxon>Pseudomonadati</taxon>
        <taxon>Thermodesulfobacteriota</taxon>
        <taxon>Desulfovibrionia</taxon>
        <taxon>Desulfovibrionales</taxon>
        <taxon>Desulfovibrionaceae</taxon>
        <taxon>Solidesulfovibrio</taxon>
    </lineage>
</organism>
<feature type="region of interest" description="Disordered" evidence="1">
    <location>
        <begin position="146"/>
        <end position="172"/>
    </location>
</feature>
<dbReference type="EMBL" id="AECZ01000025">
    <property type="protein sequence ID" value="EFL50132.1"/>
    <property type="molecule type" value="Genomic_DNA"/>
</dbReference>
<dbReference type="OrthoDB" id="5452664at2"/>